<name>A0A2G8TFI8_9BURK</name>
<accession>A0A2G8TFI8</accession>
<keyword evidence="3" id="KW-1185">Reference proteome</keyword>
<comment type="caution">
    <text evidence="2">The sequence shown here is derived from an EMBL/GenBank/DDBJ whole genome shotgun (WGS) entry which is preliminary data.</text>
</comment>
<evidence type="ECO:0000313" key="3">
    <source>
        <dbReference type="Proteomes" id="UP000230390"/>
    </source>
</evidence>
<dbReference type="Proteomes" id="UP000230390">
    <property type="component" value="Unassembled WGS sequence"/>
</dbReference>
<proteinExistence type="predicted"/>
<feature type="transmembrane region" description="Helical" evidence="1">
    <location>
        <begin position="31"/>
        <end position="51"/>
    </location>
</feature>
<dbReference type="RefSeq" id="WP_099788871.1">
    <property type="nucleotide sequence ID" value="NZ_JBHLYV010000004.1"/>
</dbReference>
<keyword evidence="1" id="KW-0812">Transmembrane</keyword>
<reference evidence="2 3" key="1">
    <citation type="submission" date="2017-10" db="EMBL/GenBank/DDBJ databases">
        <title>Massilia psychrophilum sp. nov., a novel purple-pigmented bacterium isolated from Tianshan glacier, Xinjiang Municipality, China.</title>
        <authorList>
            <person name="Wang H."/>
        </authorList>
    </citation>
    <scope>NUCLEOTIDE SEQUENCE [LARGE SCALE GENOMIC DNA]</scope>
    <source>
        <strain evidence="2 3">JCM 30074</strain>
    </source>
</reference>
<keyword evidence="1" id="KW-1133">Transmembrane helix</keyword>
<organism evidence="2 3">
    <name type="scientific">Massilia eurypsychrophila</name>
    <dbReference type="NCBI Taxonomy" id="1485217"/>
    <lineage>
        <taxon>Bacteria</taxon>
        <taxon>Pseudomonadati</taxon>
        <taxon>Pseudomonadota</taxon>
        <taxon>Betaproteobacteria</taxon>
        <taxon>Burkholderiales</taxon>
        <taxon>Oxalobacteraceae</taxon>
        <taxon>Telluria group</taxon>
        <taxon>Massilia</taxon>
    </lineage>
</organism>
<dbReference type="OrthoDB" id="8707964at2"/>
<protein>
    <submittedName>
        <fullName evidence="2">Uncharacterized protein</fullName>
    </submittedName>
</protein>
<dbReference type="AlphaFoldDB" id="A0A2G8TFI8"/>
<evidence type="ECO:0000256" key="1">
    <source>
        <dbReference type="SAM" id="Phobius"/>
    </source>
</evidence>
<keyword evidence="1" id="KW-0472">Membrane</keyword>
<gene>
    <name evidence="2" type="ORF">CR105_12990</name>
</gene>
<evidence type="ECO:0000313" key="2">
    <source>
        <dbReference type="EMBL" id="PIL44812.1"/>
    </source>
</evidence>
<dbReference type="EMBL" id="PDOC01000006">
    <property type="protein sequence ID" value="PIL44812.1"/>
    <property type="molecule type" value="Genomic_DNA"/>
</dbReference>
<sequence>MSDVEQKLLKIYDGSKPVDEELFETSHINQVAWTLAVVLAGLVLWLCIALINAENQRYALMTNKCADPLFKGELDEKCLVTVRSRDHWWEHLGYAMTHVTRSTPTKK</sequence>